<comment type="catalytic activity">
    <reaction evidence="4">
        <text>a (2E,4E)-dienoyl-CoA + NADPH + H(+) = a 4,5-saturated-(3E)-enoyl-CoA + NADP(+)</text>
        <dbReference type="Rhea" id="RHEA:45912"/>
        <dbReference type="ChEBI" id="CHEBI:15378"/>
        <dbReference type="ChEBI" id="CHEBI:57783"/>
        <dbReference type="ChEBI" id="CHEBI:58349"/>
        <dbReference type="ChEBI" id="CHEBI:85101"/>
        <dbReference type="ChEBI" id="CHEBI:85493"/>
        <dbReference type="EC" id="1.3.1.124"/>
    </reaction>
</comment>
<name>A0A9P7KZR5_9HYPO</name>
<keyword evidence="7" id="KW-1185">Reference proteome</keyword>
<dbReference type="GO" id="GO:0005777">
    <property type="term" value="C:peroxisome"/>
    <property type="evidence" value="ECO:0007669"/>
    <property type="project" value="TreeGrafter"/>
</dbReference>
<keyword evidence="2" id="KW-0560">Oxidoreductase</keyword>
<dbReference type="SUPFAM" id="SSF51735">
    <property type="entry name" value="NAD(P)-binding Rossmann-fold domains"/>
    <property type="match status" value="1"/>
</dbReference>
<dbReference type="OrthoDB" id="2136131at2759"/>
<proteinExistence type="predicted"/>
<dbReference type="Gene3D" id="3.40.50.720">
    <property type="entry name" value="NAD(P)-binding Rossmann-like Domain"/>
    <property type="match status" value="1"/>
</dbReference>
<dbReference type="AlphaFoldDB" id="A0A9P7KZR5"/>
<dbReference type="PANTHER" id="PTHR43296">
    <property type="entry name" value="PEROXISOMAL 2,4-DIENOYL-COA REDUCTASE"/>
    <property type="match status" value="1"/>
</dbReference>
<comment type="catalytic activity">
    <reaction evidence="5">
        <text>a (2E,4Z)-dienoyl-CoA + NADPH + H(+) = a 4,5-saturated-(3E)-enoyl-CoA + NADP(+)</text>
        <dbReference type="Rhea" id="RHEA:61892"/>
        <dbReference type="ChEBI" id="CHEBI:15378"/>
        <dbReference type="ChEBI" id="CHEBI:57783"/>
        <dbReference type="ChEBI" id="CHEBI:58349"/>
        <dbReference type="ChEBI" id="CHEBI:85099"/>
        <dbReference type="ChEBI" id="CHEBI:85493"/>
        <dbReference type="EC" id="1.3.1.124"/>
    </reaction>
</comment>
<comment type="caution">
    <text evidence="6">The sequence shown here is derived from an EMBL/GenBank/DDBJ whole genome shotgun (WGS) entry which is preliminary data.</text>
</comment>
<evidence type="ECO:0000256" key="1">
    <source>
        <dbReference type="ARBA" id="ARBA00022857"/>
    </source>
</evidence>
<protein>
    <recommendedName>
        <fullName evidence="3">2,4-dienoyl-CoA reductase [(3E)-enoyl-CoA-producing]</fullName>
        <ecNumber evidence="3">1.3.1.124</ecNumber>
    </recommendedName>
</protein>
<gene>
    <name evidence="6" type="ORF">H9Q72_013252</name>
</gene>
<evidence type="ECO:0000256" key="3">
    <source>
        <dbReference type="ARBA" id="ARBA00026117"/>
    </source>
</evidence>
<dbReference type="InterPro" id="IPR045017">
    <property type="entry name" value="DECR2-like"/>
</dbReference>
<evidence type="ECO:0000256" key="4">
    <source>
        <dbReference type="ARBA" id="ARBA00048009"/>
    </source>
</evidence>
<reference evidence="6" key="1">
    <citation type="journal article" date="2020" name="bioRxiv">
        <title>Historical genomics reveals the evolutionary mechanisms behind multiple outbreaks of the host-specific coffee wilt pathogen Fusarium xylarioides.</title>
        <authorList>
            <person name="Peck D."/>
            <person name="Nowell R.W."/>
            <person name="Flood J."/>
            <person name="Ryan M.J."/>
            <person name="Barraclough T.G."/>
        </authorList>
    </citation>
    <scope>NUCLEOTIDE SEQUENCE</scope>
    <source>
        <strain evidence="6">IMI 127659i</strain>
    </source>
</reference>
<evidence type="ECO:0000256" key="2">
    <source>
        <dbReference type="ARBA" id="ARBA00023002"/>
    </source>
</evidence>
<dbReference type="Pfam" id="PF13561">
    <property type="entry name" value="adh_short_C2"/>
    <property type="match status" value="1"/>
</dbReference>
<keyword evidence="1" id="KW-0521">NADP</keyword>
<dbReference type="EMBL" id="JADFTT010000790">
    <property type="protein sequence ID" value="KAG5758615.1"/>
    <property type="molecule type" value="Genomic_DNA"/>
</dbReference>
<sequence>MANAEIMSANTWAPGIFGGAGTICSGQVKALVKLGANAAIISRRAEVAADKASEIAAVRPGSFVLGIQGDVRSMDSLKAAAAETVKKLGKIDFLICGAAGNFLSSFDNLSANAFRTVVEIDLLGSFNATKACADELKKNKGRIIYVSATLHYTGTPLQTHAAAAKAGVDALSAQMCIEYGPWGVTSNVIAPGATAATEGFDRLSDAKGRVSGHEGIPLQRYGTVSEIADATVFLFSPAAKYITGTVIPVDGGYSHVQGPVHTQKYPDYIMGSSPSRL</sequence>
<evidence type="ECO:0000313" key="7">
    <source>
        <dbReference type="Proteomes" id="UP000750502"/>
    </source>
</evidence>
<organism evidence="6 7">
    <name type="scientific">Fusarium xylarioides</name>
    <dbReference type="NCBI Taxonomy" id="221167"/>
    <lineage>
        <taxon>Eukaryota</taxon>
        <taxon>Fungi</taxon>
        <taxon>Dikarya</taxon>
        <taxon>Ascomycota</taxon>
        <taxon>Pezizomycotina</taxon>
        <taxon>Sordariomycetes</taxon>
        <taxon>Hypocreomycetidae</taxon>
        <taxon>Hypocreales</taxon>
        <taxon>Nectriaceae</taxon>
        <taxon>Fusarium</taxon>
        <taxon>Fusarium fujikuroi species complex</taxon>
    </lineage>
</organism>
<reference evidence="6" key="2">
    <citation type="submission" date="2020-10" db="EMBL/GenBank/DDBJ databases">
        <authorList>
            <person name="Peck L.D."/>
            <person name="Nowell R.W."/>
            <person name="Flood J."/>
            <person name="Ryan M.J."/>
            <person name="Barraclough T.G."/>
        </authorList>
    </citation>
    <scope>NUCLEOTIDE SEQUENCE</scope>
    <source>
        <strain evidence="6">IMI 127659i</strain>
    </source>
</reference>
<dbReference type="Proteomes" id="UP000750502">
    <property type="component" value="Unassembled WGS sequence"/>
</dbReference>
<dbReference type="GO" id="GO:0009062">
    <property type="term" value="P:fatty acid catabolic process"/>
    <property type="evidence" value="ECO:0007669"/>
    <property type="project" value="InterPro"/>
</dbReference>
<dbReference type="GO" id="GO:0008670">
    <property type="term" value="F:2,4-dienoyl-CoA reductase (NADPH) activity"/>
    <property type="evidence" value="ECO:0007669"/>
    <property type="project" value="InterPro"/>
</dbReference>
<accession>A0A9P7KZR5</accession>
<dbReference type="InterPro" id="IPR002347">
    <property type="entry name" value="SDR_fam"/>
</dbReference>
<dbReference type="InterPro" id="IPR036291">
    <property type="entry name" value="NAD(P)-bd_dom_sf"/>
</dbReference>
<dbReference type="EC" id="1.3.1.124" evidence="3"/>
<evidence type="ECO:0000256" key="5">
    <source>
        <dbReference type="ARBA" id="ARBA00048340"/>
    </source>
</evidence>
<dbReference type="PANTHER" id="PTHR43296:SF2">
    <property type="entry name" value="PEROXISOMAL 2,4-DIENOYL-COA REDUCTASE [(3E)-ENOYL-COA-PRODUCING]"/>
    <property type="match status" value="1"/>
</dbReference>
<evidence type="ECO:0000313" key="6">
    <source>
        <dbReference type="EMBL" id="KAG5758615.1"/>
    </source>
</evidence>
<dbReference type="PRINTS" id="PR00081">
    <property type="entry name" value="GDHRDH"/>
</dbReference>